<keyword evidence="2" id="KW-1185">Reference proteome</keyword>
<evidence type="ECO:0000313" key="1">
    <source>
        <dbReference type="EMBL" id="OOH94473.1"/>
    </source>
</evidence>
<dbReference type="STRING" id="238.BBD35_13420"/>
<protein>
    <submittedName>
        <fullName evidence="1">Uncharacterized protein</fullName>
    </submittedName>
</protein>
<comment type="caution">
    <text evidence="1">The sequence shown here is derived from an EMBL/GenBank/DDBJ whole genome shotgun (WGS) entry which is preliminary data.</text>
</comment>
<evidence type="ECO:0000313" key="2">
    <source>
        <dbReference type="Proteomes" id="UP000188947"/>
    </source>
</evidence>
<proteinExistence type="predicted"/>
<dbReference type="EMBL" id="MPOG01000014">
    <property type="protein sequence ID" value="OOH94473.1"/>
    <property type="molecule type" value="Genomic_DNA"/>
</dbReference>
<dbReference type="OrthoDB" id="1264991at2"/>
<dbReference type="AlphaFoldDB" id="A0A1V3TYJ2"/>
<reference evidence="1 2" key="1">
    <citation type="submission" date="2016-11" db="EMBL/GenBank/DDBJ databases">
        <title>Genome sequence and comparative genomic analysis of clinical strain Elizabethkingia meningoseptica 61421 PRCM.</title>
        <authorList>
            <person name="Wang M."/>
            <person name="Hu S."/>
            <person name="Cao L."/>
            <person name="Jiang T."/>
            <person name="Zhou Y."/>
            <person name="Ming D."/>
        </authorList>
    </citation>
    <scope>NUCLEOTIDE SEQUENCE [LARGE SCALE GENOMIC DNA]</scope>
    <source>
        <strain evidence="1 2">61421 PRCM</strain>
    </source>
</reference>
<accession>A0A1V3TYJ2</accession>
<dbReference type="Proteomes" id="UP000188947">
    <property type="component" value="Unassembled WGS sequence"/>
</dbReference>
<dbReference type="eggNOG" id="ENOG5031138">
    <property type="taxonomic scope" value="Bacteria"/>
</dbReference>
<dbReference type="RefSeq" id="WP_069214311.1">
    <property type="nucleotide sequence ID" value="NZ_CP016378.1"/>
</dbReference>
<sequence length="73" mass="8274">MRKTYLMLNSAKKLSRENQKHILGGEDFTCPPNHYTVNHNGYTACCLKPVSNPCELTVNFCLMPMGMCNDGQY</sequence>
<gene>
    <name evidence="1" type="ORF">BMF97_14100</name>
</gene>
<name>A0A1V3TYJ2_ELIME</name>
<organism evidence="1 2">
    <name type="scientific">Elizabethkingia meningoseptica</name>
    <name type="common">Chryseobacterium meningosepticum</name>
    <dbReference type="NCBI Taxonomy" id="238"/>
    <lineage>
        <taxon>Bacteria</taxon>
        <taxon>Pseudomonadati</taxon>
        <taxon>Bacteroidota</taxon>
        <taxon>Flavobacteriia</taxon>
        <taxon>Flavobacteriales</taxon>
        <taxon>Weeksellaceae</taxon>
        <taxon>Elizabethkingia</taxon>
    </lineage>
</organism>